<keyword evidence="1" id="KW-0732">Signal</keyword>
<reference evidence="2 3" key="1">
    <citation type="submission" date="2024-11" db="EMBL/GenBank/DDBJ databases">
        <title>Chromosome-level genome assembly of the freshwater bivalve Anodonta woodiana.</title>
        <authorList>
            <person name="Chen X."/>
        </authorList>
    </citation>
    <scope>NUCLEOTIDE SEQUENCE [LARGE SCALE GENOMIC DNA]</scope>
    <source>
        <strain evidence="2">MN2024</strain>
        <tissue evidence="2">Gills</tissue>
    </source>
</reference>
<name>A0ABD3UI10_SINWO</name>
<sequence length="209" mass="24150">MGRDRIRLIRSLFVCFVLSFPDLSEQNKETDEVFIDIPVTAKSVFGPIIHRDMMEAYYHGDKTYIRIYMTVYDDNEGYPKRKDIWQDREGNIVIFPAGDRLWVGFGSLRRQLEFAYKYRNQGRASSAGNNPLIRSFLVDSKVVIPILENAVSERFIANAFDINVDKAKSPNQFGLREQSTELLRQNTLSGSLVTYYMDQKSLLNINIDS</sequence>
<evidence type="ECO:0000256" key="1">
    <source>
        <dbReference type="SAM" id="SignalP"/>
    </source>
</evidence>
<organism evidence="2 3">
    <name type="scientific">Sinanodonta woodiana</name>
    <name type="common">Chinese pond mussel</name>
    <name type="synonym">Anodonta woodiana</name>
    <dbReference type="NCBI Taxonomy" id="1069815"/>
    <lineage>
        <taxon>Eukaryota</taxon>
        <taxon>Metazoa</taxon>
        <taxon>Spiralia</taxon>
        <taxon>Lophotrochozoa</taxon>
        <taxon>Mollusca</taxon>
        <taxon>Bivalvia</taxon>
        <taxon>Autobranchia</taxon>
        <taxon>Heteroconchia</taxon>
        <taxon>Palaeoheterodonta</taxon>
        <taxon>Unionida</taxon>
        <taxon>Unionoidea</taxon>
        <taxon>Unionidae</taxon>
        <taxon>Unioninae</taxon>
        <taxon>Sinanodonta</taxon>
    </lineage>
</organism>
<keyword evidence="3" id="KW-1185">Reference proteome</keyword>
<comment type="caution">
    <text evidence="2">The sequence shown here is derived from an EMBL/GenBank/DDBJ whole genome shotgun (WGS) entry which is preliminary data.</text>
</comment>
<dbReference type="EMBL" id="JBJQND010000016">
    <property type="protein sequence ID" value="KAL3847758.1"/>
    <property type="molecule type" value="Genomic_DNA"/>
</dbReference>
<evidence type="ECO:0000313" key="3">
    <source>
        <dbReference type="Proteomes" id="UP001634394"/>
    </source>
</evidence>
<accession>A0ABD3UI10</accession>
<dbReference type="AlphaFoldDB" id="A0ABD3UI10"/>
<dbReference type="Proteomes" id="UP001634394">
    <property type="component" value="Unassembled WGS sequence"/>
</dbReference>
<gene>
    <name evidence="2" type="ORF">ACJMK2_018652</name>
</gene>
<feature type="signal peptide" evidence="1">
    <location>
        <begin position="1"/>
        <end position="26"/>
    </location>
</feature>
<evidence type="ECO:0000313" key="2">
    <source>
        <dbReference type="EMBL" id="KAL3847758.1"/>
    </source>
</evidence>
<protein>
    <submittedName>
        <fullName evidence="2">Uncharacterized protein</fullName>
    </submittedName>
</protein>
<proteinExistence type="predicted"/>
<feature type="chain" id="PRO_5044805091" evidence="1">
    <location>
        <begin position="27"/>
        <end position="209"/>
    </location>
</feature>